<comment type="caution">
    <text evidence="1">The sequence shown here is derived from an EMBL/GenBank/DDBJ whole genome shotgun (WGS) entry which is preliminary data.</text>
</comment>
<dbReference type="Pfam" id="PF04365">
    <property type="entry name" value="BrnT_toxin"/>
    <property type="match status" value="1"/>
</dbReference>
<dbReference type="AlphaFoldDB" id="A0A1W9KPX7"/>
<reference evidence="1 2" key="1">
    <citation type="submission" date="2017-01" db="EMBL/GenBank/DDBJ databases">
        <title>Novel large sulfur bacteria in the metagenomes of groundwater-fed chemosynthetic microbial mats in the Lake Huron basin.</title>
        <authorList>
            <person name="Sharrar A.M."/>
            <person name="Flood B.E."/>
            <person name="Bailey J.V."/>
            <person name="Jones D.S."/>
            <person name="Biddanda B."/>
            <person name="Ruberg S.A."/>
            <person name="Marcus D.N."/>
            <person name="Dick G.J."/>
        </authorList>
    </citation>
    <scope>NUCLEOTIDE SEQUENCE [LARGE SCALE GENOMIC DNA]</scope>
    <source>
        <strain evidence="1">A7</strain>
    </source>
</reference>
<dbReference type="Gene3D" id="3.10.450.530">
    <property type="entry name" value="Ribonuclease toxin, BrnT, of type II toxin-antitoxin system"/>
    <property type="match status" value="1"/>
</dbReference>
<evidence type="ECO:0008006" key="3">
    <source>
        <dbReference type="Google" id="ProtNLM"/>
    </source>
</evidence>
<sequence>MQFTFDPSKDAANILKHGLSLSDAPLVFNAPNKLTIQSTRASEARLMDVALVEVAGVVLVLVYVLRDPDEVRAISLRRASKQERTLYAENIR</sequence>
<dbReference type="InterPro" id="IPR007460">
    <property type="entry name" value="BrnT_toxin"/>
</dbReference>
<accession>A0A1W9KPX7</accession>
<organism evidence="1 2">
    <name type="scientific">Rhodoferax ferrireducens</name>
    <dbReference type="NCBI Taxonomy" id="192843"/>
    <lineage>
        <taxon>Bacteria</taxon>
        <taxon>Pseudomonadati</taxon>
        <taxon>Pseudomonadota</taxon>
        <taxon>Betaproteobacteria</taxon>
        <taxon>Burkholderiales</taxon>
        <taxon>Comamonadaceae</taxon>
        <taxon>Rhodoferax</taxon>
    </lineage>
</organism>
<dbReference type="Proteomes" id="UP000192505">
    <property type="component" value="Unassembled WGS sequence"/>
</dbReference>
<proteinExistence type="predicted"/>
<gene>
    <name evidence="1" type="ORF">BWK72_18310</name>
</gene>
<dbReference type="EMBL" id="MTEI01000020">
    <property type="protein sequence ID" value="OQW86209.1"/>
    <property type="molecule type" value="Genomic_DNA"/>
</dbReference>
<evidence type="ECO:0000313" key="1">
    <source>
        <dbReference type="EMBL" id="OQW86209.1"/>
    </source>
</evidence>
<dbReference type="InterPro" id="IPR038573">
    <property type="entry name" value="BrnT_sf"/>
</dbReference>
<protein>
    <recommendedName>
        <fullName evidence="3">BrnT family toxin</fullName>
    </recommendedName>
</protein>
<evidence type="ECO:0000313" key="2">
    <source>
        <dbReference type="Proteomes" id="UP000192505"/>
    </source>
</evidence>
<name>A0A1W9KPX7_9BURK</name>